<feature type="binding site" evidence="7">
    <location>
        <begin position="87"/>
        <end position="88"/>
    </location>
    <ligand>
        <name>substrate</name>
    </ligand>
</feature>
<dbReference type="EC" id="5.1.1.3" evidence="2 7"/>
<evidence type="ECO:0000313" key="8">
    <source>
        <dbReference type="EMBL" id="SKA09915.1"/>
    </source>
</evidence>
<comment type="function">
    <text evidence="7">Provides the (R)-glutamate required for cell wall biosynthesis.</text>
</comment>
<keyword evidence="5 7" id="KW-0413">Isomerase</keyword>
<protein>
    <recommendedName>
        <fullName evidence="2 7">Glutamate racemase</fullName>
        <ecNumber evidence="2 7">5.1.1.3</ecNumber>
    </recommendedName>
</protein>
<dbReference type="InterPro" id="IPR004391">
    <property type="entry name" value="Glu_race"/>
</dbReference>
<dbReference type="STRING" id="1123491.SAMN02745782_02385"/>
<dbReference type="UniPathway" id="UPA00219"/>
<dbReference type="PANTHER" id="PTHR21198">
    <property type="entry name" value="GLUTAMATE RACEMASE"/>
    <property type="match status" value="1"/>
</dbReference>
<dbReference type="PROSITE" id="PS00923">
    <property type="entry name" value="ASP_GLU_RACEMASE_1"/>
    <property type="match status" value="1"/>
</dbReference>
<dbReference type="Pfam" id="PF01177">
    <property type="entry name" value="Asp_Glu_race"/>
    <property type="match status" value="1"/>
</dbReference>
<comment type="pathway">
    <text evidence="7">Cell wall biogenesis; peptidoglycan biosynthesis.</text>
</comment>
<dbReference type="InterPro" id="IPR001920">
    <property type="entry name" value="Asp/Glu_race"/>
</dbReference>
<dbReference type="Proteomes" id="UP000190834">
    <property type="component" value="Unassembled WGS sequence"/>
</dbReference>
<keyword evidence="9" id="KW-1185">Reference proteome</keyword>
<evidence type="ECO:0000256" key="5">
    <source>
        <dbReference type="ARBA" id="ARBA00023235"/>
    </source>
</evidence>
<reference evidence="9" key="1">
    <citation type="submission" date="2017-02" db="EMBL/GenBank/DDBJ databases">
        <authorList>
            <person name="Varghese N."/>
            <person name="Submissions S."/>
        </authorList>
    </citation>
    <scope>NUCLEOTIDE SEQUENCE [LARGE SCALE GENOMIC DNA]</scope>
    <source>
        <strain evidence="9">DSM 19608</strain>
    </source>
</reference>
<name>A0A1T4R212_VIBCI</name>
<dbReference type="FunFam" id="3.40.50.1860:FF:000001">
    <property type="entry name" value="Glutamate racemase"/>
    <property type="match status" value="1"/>
</dbReference>
<organism evidence="8 9">
    <name type="scientific">Vibrio cincinnatiensis DSM 19608</name>
    <dbReference type="NCBI Taxonomy" id="1123491"/>
    <lineage>
        <taxon>Bacteria</taxon>
        <taxon>Pseudomonadati</taxon>
        <taxon>Pseudomonadota</taxon>
        <taxon>Gammaproteobacteria</taxon>
        <taxon>Vibrionales</taxon>
        <taxon>Vibrionaceae</taxon>
        <taxon>Vibrio</taxon>
    </lineage>
</organism>
<dbReference type="SUPFAM" id="SSF53681">
    <property type="entry name" value="Aspartate/glutamate racemase"/>
    <property type="match status" value="2"/>
</dbReference>
<dbReference type="HAMAP" id="MF_00258">
    <property type="entry name" value="Glu_racemase"/>
    <property type="match status" value="1"/>
</dbReference>
<dbReference type="Gene3D" id="3.40.50.1860">
    <property type="match status" value="2"/>
</dbReference>
<dbReference type="InterPro" id="IPR015942">
    <property type="entry name" value="Asp/Glu/hydantoin_racemase"/>
</dbReference>
<feature type="binding site" evidence="7">
    <location>
        <begin position="54"/>
        <end position="55"/>
    </location>
    <ligand>
        <name>substrate</name>
    </ligand>
</feature>
<accession>A0A1T4R212</accession>
<feature type="binding site" evidence="7">
    <location>
        <begin position="195"/>
        <end position="196"/>
    </location>
    <ligand>
        <name>substrate</name>
    </ligand>
</feature>
<dbReference type="NCBIfam" id="TIGR00067">
    <property type="entry name" value="glut_race"/>
    <property type="match status" value="1"/>
</dbReference>
<evidence type="ECO:0000256" key="2">
    <source>
        <dbReference type="ARBA" id="ARBA00013090"/>
    </source>
</evidence>
<feature type="active site" description="Proton donor/acceptor" evidence="7">
    <location>
        <position position="86"/>
    </location>
</feature>
<evidence type="ECO:0000313" key="9">
    <source>
        <dbReference type="Proteomes" id="UP000190834"/>
    </source>
</evidence>
<feature type="active site" description="Proton donor/acceptor" evidence="7">
    <location>
        <position position="194"/>
    </location>
</feature>
<dbReference type="EMBL" id="FUXB01000012">
    <property type="protein sequence ID" value="SKA09915.1"/>
    <property type="molecule type" value="Genomic_DNA"/>
</dbReference>
<sequence length="275" mass="30179">MRFDYSVSSMLQQSQPNVLIFDSGVGGLSVYQEIQAKLPQLNYTYLFDNAAYPYGELAQETLLHRVESLIIPWAEQQAFDIVVIACNTASTIVLPSLREKLSIPVVGVVPAIKPASSLANKAIGLIATPATVSRQYTHDLIRDFSSNKSVELLGSTRLVDMAEEKLRGKPLNLNELAAILSPLKDKIDVAVLGCTHFPLIKEEIQSVLGKDVMLIDSGQAIARRVQSLLSIKTGEKTGKEYAIFSSAPPWEEGALNEKLRELGFSPIRPFPLQDV</sequence>
<comment type="catalytic activity">
    <reaction evidence="1 7">
        <text>L-glutamate = D-glutamate</text>
        <dbReference type="Rhea" id="RHEA:12813"/>
        <dbReference type="ChEBI" id="CHEBI:29985"/>
        <dbReference type="ChEBI" id="CHEBI:29986"/>
        <dbReference type="EC" id="5.1.1.3"/>
    </reaction>
</comment>
<dbReference type="GO" id="GO:0009252">
    <property type="term" value="P:peptidoglycan biosynthetic process"/>
    <property type="evidence" value="ECO:0007669"/>
    <property type="project" value="UniProtKB-UniRule"/>
</dbReference>
<evidence type="ECO:0000256" key="1">
    <source>
        <dbReference type="ARBA" id="ARBA00001602"/>
    </source>
</evidence>
<dbReference type="GO" id="GO:0071555">
    <property type="term" value="P:cell wall organization"/>
    <property type="evidence" value="ECO:0007669"/>
    <property type="project" value="UniProtKB-KW"/>
</dbReference>
<proteinExistence type="inferred from homology"/>
<feature type="binding site" evidence="7">
    <location>
        <begin position="22"/>
        <end position="23"/>
    </location>
    <ligand>
        <name>substrate</name>
    </ligand>
</feature>
<dbReference type="InterPro" id="IPR018187">
    <property type="entry name" value="Asp/Glu_racemase_AS_1"/>
</dbReference>
<evidence type="ECO:0000256" key="4">
    <source>
        <dbReference type="ARBA" id="ARBA00022984"/>
    </source>
</evidence>
<keyword evidence="4 7" id="KW-0573">Peptidoglycan synthesis</keyword>
<evidence type="ECO:0000256" key="6">
    <source>
        <dbReference type="ARBA" id="ARBA00023316"/>
    </source>
</evidence>
<keyword evidence="3 7" id="KW-0133">Cell shape</keyword>
<dbReference type="GO" id="GO:0008360">
    <property type="term" value="P:regulation of cell shape"/>
    <property type="evidence" value="ECO:0007669"/>
    <property type="project" value="UniProtKB-KW"/>
</dbReference>
<comment type="similarity">
    <text evidence="7">Belongs to the aspartate/glutamate racemases family.</text>
</comment>
<keyword evidence="6 7" id="KW-0961">Cell wall biogenesis/degradation</keyword>
<evidence type="ECO:0000256" key="7">
    <source>
        <dbReference type="HAMAP-Rule" id="MF_00258"/>
    </source>
</evidence>
<dbReference type="GO" id="GO:0008881">
    <property type="term" value="F:glutamate racemase activity"/>
    <property type="evidence" value="ECO:0007669"/>
    <property type="project" value="UniProtKB-UniRule"/>
</dbReference>
<dbReference type="AlphaFoldDB" id="A0A1T4R212"/>
<gene>
    <name evidence="7" type="primary">murI</name>
    <name evidence="8" type="ORF">SAMN02745782_02385</name>
</gene>
<dbReference type="PANTHER" id="PTHR21198:SF2">
    <property type="entry name" value="GLUTAMATE RACEMASE"/>
    <property type="match status" value="1"/>
</dbReference>
<evidence type="ECO:0000256" key="3">
    <source>
        <dbReference type="ARBA" id="ARBA00022960"/>
    </source>
</evidence>